<dbReference type="InterPro" id="IPR041490">
    <property type="entry name" value="KstR2_TetR_C"/>
</dbReference>
<evidence type="ECO:0000313" key="7">
    <source>
        <dbReference type="Proteomes" id="UP001623232"/>
    </source>
</evidence>
<dbReference type="Pfam" id="PF00440">
    <property type="entry name" value="TetR_N"/>
    <property type="match status" value="1"/>
</dbReference>
<dbReference type="Gene3D" id="1.10.357.10">
    <property type="entry name" value="Tetracycline Repressor, domain 2"/>
    <property type="match status" value="1"/>
</dbReference>
<keyword evidence="2 4" id="KW-0238">DNA-binding</keyword>
<dbReference type="PANTHER" id="PTHR30055:SF234">
    <property type="entry name" value="HTH-TYPE TRANSCRIPTIONAL REGULATOR BETI"/>
    <property type="match status" value="1"/>
</dbReference>
<gene>
    <name evidence="6" type="ORF">QEZ52_17235</name>
</gene>
<dbReference type="PRINTS" id="PR00455">
    <property type="entry name" value="HTHTETR"/>
</dbReference>
<evidence type="ECO:0000256" key="1">
    <source>
        <dbReference type="ARBA" id="ARBA00023015"/>
    </source>
</evidence>
<evidence type="ECO:0000256" key="2">
    <source>
        <dbReference type="ARBA" id="ARBA00023125"/>
    </source>
</evidence>
<keyword evidence="7" id="KW-1185">Reference proteome</keyword>
<dbReference type="SUPFAM" id="SSF48498">
    <property type="entry name" value="Tetracyclin repressor-like, C-terminal domain"/>
    <property type="match status" value="1"/>
</dbReference>
<proteinExistence type="predicted"/>
<protein>
    <submittedName>
        <fullName evidence="6">TetR/AcrR family transcriptional regulator</fullName>
    </submittedName>
</protein>
<evidence type="ECO:0000259" key="5">
    <source>
        <dbReference type="PROSITE" id="PS50977"/>
    </source>
</evidence>
<dbReference type="PANTHER" id="PTHR30055">
    <property type="entry name" value="HTH-TYPE TRANSCRIPTIONAL REGULATOR RUTR"/>
    <property type="match status" value="1"/>
</dbReference>
<sequence length="210" mass="23184">MLETLSTSKSEILDAAAWCFMTQGCDSASIDDIAGHLGSTKGRIYHHFPSKGALLSAVQLRAARFTYRAVAPVVDLDLSPDRCLHQMSRTHVQEVLRTLPYHKVVLQSFSAVDPKSPIAFEQDLRTQLRKEQRYYAGLFLDVIKRGQTDGCFTMGGDPRVAMASVLTLLNAPLFWYQPRQDNSKRFDTALAGQLAAMAVASLKHPSDGAL</sequence>
<name>A0ABZ2XQF4_9RHOB</name>
<accession>A0ABZ2XQF4</accession>
<reference evidence="6 7" key="1">
    <citation type="submission" date="2023-04" db="EMBL/GenBank/DDBJ databases">
        <title>Complete genome sequence of Alisedimentitalea scapharcae.</title>
        <authorList>
            <person name="Rong J.-C."/>
            <person name="Yi M.-L."/>
            <person name="Zhao Q."/>
        </authorList>
    </citation>
    <scope>NUCLEOTIDE SEQUENCE [LARGE SCALE GENOMIC DNA]</scope>
    <source>
        <strain evidence="6 7">KCTC 42119</strain>
    </source>
</reference>
<dbReference type="InterPro" id="IPR001647">
    <property type="entry name" value="HTH_TetR"/>
</dbReference>
<dbReference type="Pfam" id="PF17932">
    <property type="entry name" value="TetR_C_24"/>
    <property type="match status" value="1"/>
</dbReference>
<keyword evidence="1" id="KW-0805">Transcription regulation</keyword>
<dbReference type="InterPro" id="IPR050109">
    <property type="entry name" value="HTH-type_TetR-like_transc_reg"/>
</dbReference>
<evidence type="ECO:0000256" key="4">
    <source>
        <dbReference type="PROSITE-ProRule" id="PRU00335"/>
    </source>
</evidence>
<dbReference type="InterPro" id="IPR036271">
    <property type="entry name" value="Tet_transcr_reg_TetR-rel_C_sf"/>
</dbReference>
<dbReference type="SUPFAM" id="SSF46689">
    <property type="entry name" value="Homeodomain-like"/>
    <property type="match status" value="1"/>
</dbReference>
<organism evidence="6 7">
    <name type="scientific">Aliisedimentitalea scapharcae</name>
    <dbReference type="NCBI Taxonomy" id="1524259"/>
    <lineage>
        <taxon>Bacteria</taxon>
        <taxon>Pseudomonadati</taxon>
        <taxon>Pseudomonadota</taxon>
        <taxon>Alphaproteobacteria</taxon>
        <taxon>Rhodobacterales</taxon>
        <taxon>Roseobacteraceae</taxon>
        <taxon>Aliisedimentitalea</taxon>
    </lineage>
</organism>
<dbReference type="PROSITE" id="PS50977">
    <property type="entry name" value="HTH_TETR_2"/>
    <property type="match status" value="1"/>
</dbReference>
<dbReference type="Proteomes" id="UP001623232">
    <property type="component" value="Chromosome"/>
</dbReference>
<keyword evidence="3" id="KW-0804">Transcription</keyword>
<dbReference type="Gene3D" id="1.10.10.60">
    <property type="entry name" value="Homeodomain-like"/>
    <property type="match status" value="1"/>
</dbReference>
<feature type="domain" description="HTH tetR-type" evidence="5">
    <location>
        <begin position="6"/>
        <end position="66"/>
    </location>
</feature>
<evidence type="ECO:0000313" key="6">
    <source>
        <dbReference type="EMBL" id="WZK88324.1"/>
    </source>
</evidence>
<dbReference type="RefSeq" id="WP_406645710.1">
    <property type="nucleotide sequence ID" value="NZ_CP123584.1"/>
</dbReference>
<dbReference type="InterPro" id="IPR009057">
    <property type="entry name" value="Homeodomain-like_sf"/>
</dbReference>
<evidence type="ECO:0000256" key="3">
    <source>
        <dbReference type="ARBA" id="ARBA00023163"/>
    </source>
</evidence>
<dbReference type="EMBL" id="CP123584">
    <property type="protein sequence ID" value="WZK88324.1"/>
    <property type="molecule type" value="Genomic_DNA"/>
</dbReference>
<feature type="DNA-binding region" description="H-T-H motif" evidence="4">
    <location>
        <begin position="29"/>
        <end position="48"/>
    </location>
</feature>